<dbReference type="Pfam" id="PF09299">
    <property type="entry name" value="Mu-transpos_C"/>
    <property type="match status" value="1"/>
</dbReference>
<dbReference type="SUPFAM" id="SSF53098">
    <property type="entry name" value="Ribonuclease H-like"/>
    <property type="match status" value="1"/>
</dbReference>
<dbReference type="PROSITE" id="PS50994">
    <property type="entry name" value="INTEGRASE"/>
    <property type="match status" value="1"/>
</dbReference>
<keyword evidence="4" id="KW-1185">Reference proteome</keyword>
<gene>
    <name evidence="3" type="ORF">DAETH_11980</name>
</gene>
<evidence type="ECO:0000259" key="2">
    <source>
        <dbReference type="PROSITE" id="PS50994"/>
    </source>
</evidence>
<proteinExistence type="predicted"/>
<evidence type="ECO:0000256" key="1">
    <source>
        <dbReference type="SAM" id="MobiDB-lite"/>
    </source>
</evidence>
<protein>
    <recommendedName>
        <fullName evidence="2">Integrase catalytic domain-containing protein</fullName>
    </recommendedName>
</protein>
<feature type="compositionally biased region" description="Polar residues" evidence="1">
    <location>
        <begin position="774"/>
        <end position="786"/>
    </location>
</feature>
<accession>A0ABM8ABZ6</accession>
<reference evidence="3" key="1">
    <citation type="submission" date="2022-07" db="EMBL/GenBank/DDBJ databases">
        <title>Complete Genome Sequence of the Radioresistant Bacterium Deinococcus aetherius ST0316, Isolated from the Air Dust collected in Lower Stratosphere above Japan.</title>
        <authorList>
            <person name="Satoh K."/>
            <person name="Hagiwara K."/>
            <person name="Katsumata K."/>
            <person name="Kubo A."/>
            <person name="Yokobori S."/>
            <person name="Yamagishi A."/>
            <person name="Oono Y."/>
            <person name="Narumi I."/>
        </authorList>
    </citation>
    <scope>NUCLEOTIDE SEQUENCE</scope>
    <source>
        <strain evidence="3">ST0316</strain>
    </source>
</reference>
<feature type="domain" description="Integrase catalytic" evidence="2">
    <location>
        <begin position="457"/>
        <end position="631"/>
    </location>
</feature>
<dbReference type="InterPro" id="IPR015378">
    <property type="entry name" value="Transposase-like_Mu_C"/>
</dbReference>
<dbReference type="Gene3D" id="3.30.420.10">
    <property type="entry name" value="Ribonuclease H-like superfamily/Ribonuclease H"/>
    <property type="match status" value="1"/>
</dbReference>
<dbReference type="EMBL" id="AP026560">
    <property type="protein sequence ID" value="BDP41229.1"/>
    <property type="molecule type" value="Genomic_DNA"/>
</dbReference>
<dbReference type="Proteomes" id="UP001064971">
    <property type="component" value="Chromosome"/>
</dbReference>
<evidence type="ECO:0000313" key="3">
    <source>
        <dbReference type="EMBL" id="BDP41229.1"/>
    </source>
</evidence>
<organism evidence="3 4">
    <name type="scientific">Deinococcus aetherius</name>
    <dbReference type="NCBI Taxonomy" id="200252"/>
    <lineage>
        <taxon>Bacteria</taxon>
        <taxon>Thermotogati</taxon>
        <taxon>Deinococcota</taxon>
        <taxon>Deinococci</taxon>
        <taxon>Deinococcales</taxon>
        <taxon>Deinococcaceae</taxon>
        <taxon>Deinococcus</taxon>
    </lineage>
</organism>
<dbReference type="RefSeq" id="WP_264777008.1">
    <property type="nucleotide sequence ID" value="NZ_AP026560.1"/>
</dbReference>
<dbReference type="InterPro" id="IPR012337">
    <property type="entry name" value="RNaseH-like_sf"/>
</dbReference>
<dbReference type="InterPro" id="IPR001584">
    <property type="entry name" value="Integrase_cat-core"/>
</dbReference>
<evidence type="ECO:0000313" key="4">
    <source>
        <dbReference type="Proteomes" id="UP001064971"/>
    </source>
</evidence>
<feature type="region of interest" description="Disordered" evidence="1">
    <location>
        <begin position="771"/>
        <end position="817"/>
    </location>
</feature>
<name>A0ABM8ABZ6_9DEIO</name>
<dbReference type="InterPro" id="IPR036397">
    <property type="entry name" value="RNaseH_sf"/>
</dbReference>
<sequence>MSRGYDGSLLSRKGEVLLTRLGVTVRFESTVEERLLQMLDVDGGVVSVERAESVTVYTSDGASHTYTPDFTVTFTDGRVLSLECKPRKLLPLLLQENADAWQARVTRLEGLGRPLYVVTERDLPRERVQQAITFGPFHGVEGSAELGELARKTLRERGALPLVTLRLLLKEVAPRLSAHLDATLLSMLARRELVADVTALPPTCLVDLPGRSIPLPPSPVGWPLRALLRESLEQVLTPDESTDQGGELRLEAQFLRTERGQRALQLFALYSDPTRPLDNEQAEELGQRVGVSGRTVYRFREALVEAGAPGITFTELVPYLARPGQGKPRRQVEARVTAIMERLAREHYFVPVGTAGRTATVSNLSELVRKACLAEELPPPAYNTVRRFADRLWEQDPVQATLLREGREKAQALEPRQGHLEVRRYGELLGVDCTPCDVFTREEGLTVVPLREGRGKRQRHPEARRGNIINIVDVVTSQVLRSVVVVKPISAALVLRVLRDLFLGDTSELVAAGVVTVPQAMGLPQRLRLDGGSEFINRQVKRVLAHLGITVLPRNQWSRHHGGIEERTIGITTHYQHILPGTTMNNIANRGKYDAQRGAVLTIADLNRYHQRIVERHNNLCAPLRELTRHEHAQHLLDQGLTAWRPPSTTQLEFLRNRMHPQEIKKCGQEGIKLLGLIYNAPELDPLIVRGASVEVLYNPDDISTARAVHPDTGALIHLQARLPEGVEGPLSLQEWVEIKGRFRAARQSALDRVKTPQQLLAEVMVERQERLQQGKQKAPATSLTSLKPPPVERPGTRPSIQPAEIVFEENPPGGLK</sequence>